<evidence type="ECO:0000313" key="2">
    <source>
        <dbReference type="Proteomes" id="UP000650605"/>
    </source>
</evidence>
<sequence length="46" mass="5246">MYLPKARTFSFGVNWWNPAFKCAIDELNIFECALPPSQVAELAEVK</sequence>
<reference evidence="1" key="1">
    <citation type="submission" date="2020-12" db="EMBL/GenBank/DDBJ databases">
        <title>Paenibacillus polymyxa LMG 27872: a double-edged sword.</title>
        <authorList>
            <person name="Langendries S."/>
            <person name="Garcia Mendez S."/>
            <person name="Beirinckx S."/>
            <person name="Viaene T."/>
            <person name="Baeyen S."/>
            <person name="Goeminne G."/>
            <person name="Willems A."/>
            <person name="Debode J."/>
            <person name="Goormachtig S."/>
        </authorList>
    </citation>
    <scope>NUCLEOTIDE SEQUENCE</scope>
    <source>
        <strain evidence="1">LMG 27872</strain>
    </source>
</reference>
<dbReference type="AlphaFoldDB" id="A0A8I1IL02"/>
<proteinExistence type="predicted"/>
<protein>
    <submittedName>
        <fullName evidence="1">Uncharacterized protein</fullName>
    </submittedName>
</protein>
<dbReference type="Proteomes" id="UP000650605">
    <property type="component" value="Unassembled WGS sequence"/>
</dbReference>
<name>A0A8I1IL02_PAEPO</name>
<dbReference type="RefSeq" id="WP_185156351.1">
    <property type="nucleotide sequence ID" value="NZ_JAEHFQ010000003.1"/>
</dbReference>
<comment type="caution">
    <text evidence="1">The sequence shown here is derived from an EMBL/GenBank/DDBJ whole genome shotgun (WGS) entry which is preliminary data.</text>
</comment>
<gene>
    <name evidence="1" type="ORF">JDW19_07105</name>
</gene>
<accession>A0A8I1IL02</accession>
<organism evidence="1 2">
    <name type="scientific">Paenibacillus polymyxa</name>
    <name type="common">Bacillus polymyxa</name>
    <dbReference type="NCBI Taxonomy" id="1406"/>
    <lineage>
        <taxon>Bacteria</taxon>
        <taxon>Bacillati</taxon>
        <taxon>Bacillota</taxon>
        <taxon>Bacilli</taxon>
        <taxon>Bacillales</taxon>
        <taxon>Paenibacillaceae</taxon>
        <taxon>Paenibacillus</taxon>
    </lineage>
</organism>
<evidence type="ECO:0000313" key="1">
    <source>
        <dbReference type="EMBL" id="MBM0632894.1"/>
    </source>
</evidence>
<dbReference type="SUPFAM" id="SSF49899">
    <property type="entry name" value="Concanavalin A-like lectins/glucanases"/>
    <property type="match status" value="1"/>
</dbReference>
<dbReference type="InterPro" id="IPR013320">
    <property type="entry name" value="ConA-like_dom_sf"/>
</dbReference>
<dbReference type="EMBL" id="JAEHFQ010000003">
    <property type="protein sequence ID" value="MBM0632894.1"/>
    <property type="molecule type" value="Genomic_DNA"/>
</dbReference>